<dbReference type="Gene3D" id="3.40.50.150">
    <property type="entry name" value="Vaccinia Virus protein VP39"/>
    <property type="match status" value="1"/>
</dbReference>
<dbReference type="Gene3D" id="2.70.160.11">
    <property type="entry name" value="Hnrnp arginine n-methyltransferase1"/>
    <property type="match status" value="1"/>
</dbReference>
<dbReference type="GO" id="GO:0035242">
    <property type="term" value="F:protein-arginine omega-N asymmetric methyltransferase activity"/>
    <property type="evidence" value="ECO:0007669"/>
    <property type="project" value="UniProtKB-EC"/>
</dbReference>
<sequence length="591" mass="66439">MTLRLSAHYLEDSVVDDEGPDRCADLSSSEDEDDGDLTWEDWVSDSGSKRPCKSLFEDTSFSSVTESLDHDQKIHNFDLNQLCSRLGLDSYQRIRLINWIRKEKPSPEHVNALKGDEAVLNSDEYLKPSIEDDPLLEMPADDWSDEEVESAPAQPPSDLESAMRQIKRLQQQVQQSQRDLIDYKTFVSDRLNLASLAEALKEPEASSSAQTAQAPRDDDSHYFQSYGENDIHAVMIQDKVRTATYASFILNTSELFRDAIVLDVGCGTGILSLFAARAGAKRVFAVDASPIAERAEQIVKANNLENVITVIRGKVEDIKLPDDVTHVDVIISEWMGYALLYESMLDSVLHARDRFLKPDDGVMAPSQCQMMFGLCEAADIYKERVGFWGDVYGFDLSAMGKDVYEDAIVDVVVTMASEPVVVKDLHLKDITTKQLDFSSSFTLTSTTDRKTKIHAFVLYFDTFFSPSGEPIPEGTKVHVVREEDPILAEVWQVGGKRRVSRRMSSVDPLKKPQPKITSFSTGPLSTPTHWKQTLFLLRDPIAVHEGTVVHGTFICKKSQDNSRELDVEIHYTVKNEDEEPSEAIVQVFRVR</sequence>
<evidence type="ECO:0000313" key="18">
    <source>
        <dbReference type="Proteomes" id="UP001385951"/>
    </source>
</evidence>
<feature type="domain" description="Protein arginine N-methyltransferase" evidence="16">
    <location>
        <begin position="371"/>
        <end position="470"/>
    </location>
</feature>
<dbReference type="GO" id="GO:0032259">
    <property type="term" value="P:methylation"/>
    <property type="evidence" value="ECO:0007669"/>
    <property type="project" value="UniProtKB-KW"/>
</dbReference>
<dbReference type="AlphaFoldDB" id="A0AAW0GJN4"/>
<comment type="subcellular location">
    <subcellularLocation>
        <location evidence="1">Cytoplasm</location>
        <location evidence="1">Cytosol</location>
    </subcellularLocation>
</comment>
<evidence type="ECO:0000256" key="2">
    <source>
        <dbReference type="ARBA" id="ARBA00011925"/>
    </source>
</evidence>
<dbReference type="EMBL" id="JASBNA010000007">
    <property type="protein sequence ID" value="KAK7689949.1"/>
    <property type="molecule type" value="Genomic_DNA"/>
</dbReference>
<evidence type="ECO:0000313" key="17">
    <source>
        <dbReference type="EMBL" id="KAK7689949.1"/>
    </source>
</evidence>
<evidence type="ECO:0000259" key="14">
    <source>
        <dbReference type="Pfam" id="PF13649"/>
    </source>
</evidence>
<dbReference type="PROSITE" id="PS51678">
    <property type="entry name" value="SAM_MT_PRMT"/>
    <property type="match status" value="1"/>
</dbReference>
<dbReference type="InterPro" id="IPR025799">
    <property type="entry name" value="Arg_MeTrfase"/>
</dbReference>
<evidence type="ECO:0000259" key="15">
    <source>
        <dbReference type="Pfam" id="PF21137"/>
    </source>
</evidence>
<keyword evidence="5 12" id="KW-0808">Transferase</keyword>
<keyword evidence="3" id="KW-0963">Cytoplasm</keyword>
<comment type="caution">
    <text evidence="17">The sequence shown here is derived from an EMBL/GenBank/DDBJ whole genome shotgun (WGS) entry which is preliminary data.</text>
</comment>
<dbReference type="GO" id="GO:0008270">
    <property type="term" value="F:zinc ion binding"/>
    <property type="evidence" value="ECO:0007669"/>
    <property type="project" value="UniProtKB-KW"/>
</dbReference>
<evidence type="ECO:0000256" key="12">
    <source>
        <dbReference type="PROSITE-ProRule" id="PRU01015"/>
    </source>
</evidence>
<evidence type="ECO:0000256" key="13">
    <source>
        <dbReference type="SAM" id="MobiDB-lite"/>
    </source>
</evidence>
<reference evidence="17 18" key="1">
    <citation type="submission" date="2022-09" db="EMBL/GenBank/DDBJ databases">
        <authorList>
            <person name="Palmer J.M."/>
        </authorList>
    </citation>
    <scope>NUCLEOTIDE SEQUENCE [LARGE SCALE GENOMIC DNA]</scope>
    <source>
        <strain evidence="17 18">DSM 7382</strain>
    </source>
</reference>
<accession>A0AAW0GJN4</accession>
<keyword evidence="9" id="KW-0862">Zinc</keyword>
<dbReference type="GO" id="GO:0005634">
    <property type="term" value="C:nucleus"/>
    <property type="evidence" value="ECO:0007669"/>
    <property type="project" value="TreeGrafter"/>
</dbReference>
<dbReference type="InterPro" id="IPR036236">
    <property type="entry name" value="Znf_C2H2_sf"/>
</dbReference>
<dbReference type="PANTHER" id="PTHR11006">
    <property type="entry name" value="PROTEIN ARGININE N-METHYLTRANSFERASE"/>
    <property type="match status" value="1"/>
</dbReference>
<feature type="compositionally biased region" description="Polar residues" evidence="13">
    <location>
        <begin position="515"/>
        <end position="524"/>
    </location>
</feature>
<evidence type="ECO:0000259" key="16">
    <source>
        <dbReference type="Pfam" id="PF22528"/>
    </source>
</evidence>
<evidence type="ECO:0000256" key="6">
    <source>
        <dbReference type="ARBA" id="ARBA00022691"/>
    </source>
</evidence>
<dbReference type="Proteomes" id="UP001385951">
    <property type="component" value="Unassembled WGS sequence"/>
</dbReference>
<dbReference type="EC" id="2.1.1.319" evidence="2"/>
<dbReference type="CDD" id="cd02440">
    <property type="entry name" value="AdoMet_MTases"/>
    <property type="match status" value="1"/>
</dbReference>
<keyword evidence="6 12" id="KW-0949">S-adenosyl-L-methionine</keyword>
<feature type="domain" description="Protein arginine N-methyltransferase 3-like C2H2 zinc finger" evidence="15">
    <location>
        <begin position="82"/>
        <end position="128"/>
    </location>
</feature>
<evidence type="ECO:0000256" key="11">
    <source>
        <dbReference type="ARBA" id="ARBA00049303"/>
    </source>
</evidence>
<dbReference type="Pfam" id="PF13649">
    <property type="entry name" value="Methyltransf_25"/>
    <property type="match status" value="1"/>
</dbReference>
<dbReference type="InterPro" id="IPR049482">
    <property type="entry name" value="ANM3-like_C2H2_Zf"/>
</dbReference>
<feature type="domain" description="Protein arginine N-methyltransferase" evidence="16">
    <location>
        <begin position="515"/>
        <end position="575"/>
    </location>
</feature>
<evidence type="ECO:0000256" key="1">
    <source>
        <dbReference type="ARBA" id="ARBA00004514"/>
    </source>
</evidence>
<dbReference type="SUPFAM" id="SSF53335">
    <property type="entry name" value="S-adenosyl-L-methionine-dependent methyltransferases"/>
    <property type="match status" value="1"/>
</dbReference>
<evidence type="ECO:0000256" key="10">
    <source>
        <dbReference type="ARBA" id="ARBA00047384"/>
    </source>
</evidence>
<dbReference type="SUPFAM" id="SSF57667">
    <property type="entry name" value="beta-beta-alpha zinc fingers"/>
    <property type="match status" value="1"/>
</dbReference>
<organism evidence="17 18">
    <name type="scientific">Cerrena zonata</name>
    <dbReference type="NCBI Taxonomy" id="2478898"/>
    <lineage>
        <taxon>Eukaryota</taxon>
        <taxon>Fungi</taxon>
        <taxon>Dikarya</taxon>
        <taxon>Basidiomycota</taxon>
        <taxon>Agaricomycotina</taxon>
        <taxon>Agaricomycetes</taxon>
        <taxon>Polyporales</taxon>
        <taxon>Cerrenaceae</taxon>
        <taxon>Cerrena</taxon>
    </lineage>
</organism>
<evidence type="ECO:0000256" key="8">
    <source>
        <dbReference type="ARBA" id="ARBA00022771"/>
    </source>
</evidence>
<feature type="compositionally biased region" description="Acidic residues" evidence="13">
    <location>
        <begin position="28"/>
        <end position="38"/>
    </location>
</feature>
<name>A0AAW0GJN4_9APHY</name>
<keyword evidence="4 12" id="KW-0489">Methyltransferase</keyword>
<dbReference type="Pfam" id="PF22528">
    <property type="entry name" value="PRMT_C"/>
    <property type="match status" value="2"/>
</dbReference>
<dbReference type="GO" id="GO:0005829">
    <property type="term" value="C:cytosol"/>
    <property type="evidence" value="ECO:0007669"/>
    <property type="project" value="UniProtKB-SubCell"/>
</dbReference>
<comment type="catalytic activity">
    <reaction evidence="10">
        <text>L-arginyl-[protein] + 2 S-adenosyl-L-methionine = N(omega),N(omega)-dimethyl-L-arginyl-[protein] + 2 S-adenosyl-L-homocysteine + 2 H(+)</text>
        <dbReference type="Rhea" id="RHEA:48096"/>
        <dbReference type="Rhea" id="RHEA-COMP:10532"/>
        <dbReference type="Rhea" id="RHEA-COMP:11991"/>
        <dbReference type="ChEBI" id="CHEBI:15378"/>
        <dbReference type="ChEBI" id="CHEBI:29965"/>
        <dbReference type="ChEBI" id="CHEBI:57856"/>
        <dbReference type="ChEBI" id="CHEBI:59789"/>
        <dbReference type="ChEBI" id="CHEBI:61897"/>
        <dbReference type="EC" id="2.1.1.319"/>
    </reaction>
    <physiologicalReaction direction="left-to-right" evidence="10">
        <dbReference type="Rhea" id="RHEA:48097"/>
    </physiologicalReaction>
</comment>
<feature type="region of interest" description="Disordered" evidence="13">
    <location>
        <begin position="19"/>
        <end position="38"/>
    </location>
</feature>
<evidence type="ECO:0000256" key="4">
    <source>
        <dbReference type="ARBA" id="ARBA00022603"/>
    </source>
</evidence>
<evidence type="ECO:0000256" key="3">
    <source>
        <dbReference type="ARBA" id="ARBA00022490"/>
    </source>
</evidence>
<feature type="domain" description="Methyltransferase" evidence="14">
    <location>
        <begin position="261"/>
        <end position="359"/>
    </location>
</feature>
<keyword evidence="7" id="KW-0479">Metal-binding</keyword>
<gene>
    <name evidence="17" type="ORF">QCA50_006589</name>
</gene>
<dbReference type="InterPro" id="IPR055135">
    <property type="entry name" value="PRMT_dom"/>
</dbReference>
<keyword evidence="18" id="KW-1185">Reference proteome</keyword>
<evidence type="ECO:0000256" key="9">
    <source>
        <dbReference type="ARBA" id="ARBA00022833"/>
    </source>
</evidence>
<evidence type="ECO:0000256" key="5">
    <source>
        <dbReference type="ARBA" id="ARBA00022679"/>
    </source>
</evidence>
<dbReference type="PANTHER" id="PTHR11006:SF53">
    <property type="entry name" value="PROTEIN ARGININE N-METHYLTRANSFERASE 3"/>
    <property type="match status" value="1"/>
</dbReference>
<dbReference type="FunFam" id="3.40.50.150:FF:000003">
    <property type="entry name" value="Blast:Protein arginine N-methyltransferase 1"/>
    <property type="match status" value="1"/>
</dbReference>
<dbReference type="Pfam" id="PF21137">
    <property type="entry name" value="ANM3_C2H2_Zf"/>
    <property type="match status" value="1"/>
</dbReference>
<evidence type="ECO:0000256" key="7">
    <source>
        <dbReference type="ARBA" id="ARBA00022723"/>
    </source>
</evidence>
<keyword evidence="8" id="KW-0863">Zinc-finger</keyword>
<dbReference type="GO" id="GO:0042054">
    <property type="term" value="F:histone methyltransferase activity"/>
    <property type="evidence" value="ECO:0007669"/>
    <property type="project" value="TreeGrafter"/>
</dbReference>
<proteinExistence type="predicted"/>
<dbReference type="InterPro" id="IPR029063">
    <property type="entry name" value="SAM-dependent_MTases_sf"/>
</dbReference>
<comment type="catalytic activity">
    <reaction evidence="11">
        <text>L-arginyl-[protein] + S-adenosyl-L-methionine = N(omega)-methyl-L-arginyl-[protein] + S-adenosyl-L-homocysteine + H(+)</text>
        <dbReference type="Rhea" id="RHEA:48100"/>
        <dbReference type="Rhea" id="RHEA-COMP:10532"/>
        <dbReference type="Rhea" id="RHEA-COMP:11990"/>
        <dbReference type="ChEBI" id="CHEBI:15378"/>
        <dbReference type="ChEBI" id="CHEBI:29965"/>
        <dbReference type="ChEBI" id="CHEBI:57856"/>
        <dbReference type="ChEBI" id="CHEBI:59789"/>
        <dbReference type="ChEBI" id="CHEBI:65280"/>
    </reaction>
    <physiologicalReaction direction="left-to-right" evidence="11">
        <dbReference type="Rhea" id="RHEA:48101"/>
    </physiologicalReaction>
</comment>
<feature type="region of interest" description="Disordered" evidence="13">
    <location>
        <begin position="143"/>
        <end position="162"/>
    </location>
</feature>
<protein>
    <recommendedName>
        <fullName evidence="2">type I protein arginine methyltransferase</fullName>
        <ecNumber evidence="2">2.1.1.319</ecNumber>
    </recommendedName>
</protein>
<dbReference type="InterPro" id="IPR041698">
    <property type="entry name" value="Methyltransf_25"/>
</dbReference>
<feature type="region of interest" description="Disordered" evidence="13">
    <location>
        <begin position="502"/>
        <end position="524"/>
    </location>
</feature>